<gene>
    <name evidence="2" type="ORF">CVV64_13645</name>
</gene>
<organism evidence="2 3">
    <name type="scientific">Candidatus Wallbacteria bacterium HGW-Wallbacteria-1</name>
    <dbReference type="NCBI Taxonomy" id="2013854"/>
    <lineage>
        <taxon>Bacteria</taxon>
        <taxon>Candidatus Walliibacteriota</taxon>
    </lineage>
</organism>
<sequence>MKKIIALFLAAVFLMSVSGMAQAAVNNRTGEVKIINNYSPKDAFDLRKGRLVSAYKGSFIIREHFFRPEFSTYHEFFKYMIIPVKGTKLYPLSNDEMFCEVMSEINQGGRVKRVIEATEHNFKSGVGFASKEEMKDFKFILMDRGKRLYAVQIGQVIGDVVRFVYRNYNPSECGLKKGQSDGLVSYDALKKAGCPDCAAGKCGSCTKGCKDRADKKAMKKRHKKMKKSACSGHGKVKKAGCGEGHDCSMHKACPNCGKVGCTSCGPKKVIDYLN</sequence>
<evidence type="ECO:0000313" key="2">
    <source>
        <dbReference type="EMBL" id="PKK89605.1"/>
    </source>
</evidence>
<dbReference type="EMBL" id="PGXC01000015">
    <property type="protein sequence ID" value="PKK89605.1"/>
    <property type="molecule type" value="Genomic_DNA"/>
</dbReference>
<reference evidence="2 3" key="1">
    <citation type="journal article" date="2017" name="ISME J.">
        <title>Potential for microbial H2 and metal transformations associated with novel bacteria and archaea in deep terrestrial subsurface sediments.</title>
        <authorList>
            <person name="Hernsdorf A.W."/>
            <person name="Amano Y."/>
            <person name="Miyakawa K."/>
            <person name="Ise K."/>
            <person name="Suzuki Y."/>
            <person name="Anantharaman K."/>
            <person name="Probst A."/>
            <person name="Burstein D."/>
            <person name="Thomas B.C."/>
            <person name="Banfield J.F."/>
        </authorList>
    </citation>
    <scope>NUCLEOTIDE SEQUENCE [LARGE SCALE GENOMIC DNA]</scope>
    <source>
        <strain evidence="2">HGW-Wallbacteria-1</strain>
    </source>
</reference>
<dbReference type="AlphaFoldDB" id="A0A2N1PMP9"/>
<evidence type="ECO:0000256" key="1">
    <source>
        <dbReference type="SAM" id="SignalP"/>
    </source>
</evidence>
<name>A0A2N1PMP9_9BACT</name>
<feature type="chain" id="PRO_5014813268" evidence="1">
    <location>
        <begin position="24"/>
        <end position="274"/>
    </location>
</feature>
<dbReference type="Proteomes" id="UP000233256">
    <property type="component" value="Unassembled WGS sequence"/>
</dbReference>
<protein>
    <submittedName>
        <fullName evidence="2">Uncharacterized protein</fullName>
    </submittedName>
</protein>
<proteinExistence type="predicted"/>
<feature type="signal peptide" evidence="1">
    <location>
        <begin position="1"/>
        <end position="23"/>
    </location>
</feature>
<comment type="caution">
    <text evidence="2">The sequence shown here is derived from an EMBL/GenBank/DDBJ whole genome shotgun (WGS) entry which is preliminary data.</text>
</comment>
<accession>A0A2N1PMP9</accession>
<keyword evidence="1" id="KW-0732">Signal</keyword>
<evidence type="ECO:0000313" key="3">
    <source>
        <dbReference type="Proteomes" id="UP000233256"/>
    </source>
</evidence>